<dbReference type="Proteomes" id="UP000295197">
    <property type="component" value="Unassembled WGS sequence"/>
</dbReference>
<dbReference type="InterPro" id="IPR012910">
    <property type="entry name" value="Plug_dom"/>
</dbReference>
<dbReference type="GO" id="GO:0015344">
    <property type="term" value="F:siderophore uptake transmembrane transporter activity"/>
    <property type="evidence" value="ECO:0007669"/>
    <property type="project" value="TreeGrafter"/>
</dbReference>
<dbReference type="PROSITE" id="PS52016">
    <property type="entry name" value="TONB_DEPENDENT_REC_3"/>
    <property type="match status" value="1"/>
</dbReference>
<feature type="domain" description="TonB-dependent receptor-like beta-barrel" evidence="11">
    <location>
        <begin position="225"/>
        <end position="654"/>
    </location>
</feature>
<keyword evidence="6 8" id="KW-0472">Membrane</keyword>
<dbReference type="InterPro" id="IPR039426">
    <property type="entry name" value="TonB-dep_rcpt-like"/>
</dbReference>
<proteinExistence type="inferred from homology"/>
<evidence type="ECO:0000256" key="9">
    <source>
        <dbReference type="RuleBase" id="RU003357"/>
    </source>
</evidence>
<evidence type="ECO:0000256" key="10">
    <source>
        <dbReference type="SAM" id="SignalP"/>
    </source>
</evidence>
<dbReference type="SUPFAM" id="SSF56935">
    <property type="entry name" value="Porins"/>
    <property type="match status" value="1"/>
</dbReference>
<keyword evidence="13" id="KW-0675">Receptor</keyword>
<keyword evidence="4 8" id="KW-0812">Transmembrane</keyword>
<evidence type="ECO:0000256" key="4">
    <source>
        <dbReference type="ARBA" id="ARBA00022692"/>
    </source>
</evidence>
<dbReference type="Pfam" id="PF00593">
    <property type="entry name" value="TonB_dep_Rec_b-barrel"/>
    <property type="match status" value="1"/>
</dbReference>
<dbReference type="GO" id="GO:0009279">
    <property type="term" value="C:cell outer membrane"/>
    <property type="evidence" value="ECO:0007669"/>
    <property type="project" value="UniProtKB-SubCell"/>
</dbReference>
<dbReference type="PANTHER" id="PTHR30069:SF28">
    <property type="entry name" value="TONB-DEPENDENT RECEPTOR YNCD-RELATED"/>
    <property type="match status" value="1"/>
</dbReference>
<comment type="subcellular location">
    <subcellularLocation>
        <location evidence="1 8">Cell outer membrane</location>
        <topology evidence="1 8">Multi-pass membrane protein</topology>
    </subcellularLocation>
</comment>
<dbReference type="GO" id="GO:0044718">
    <property type="term" value="P:siderophore transmembrane transport"/>
    <property type="evidence" value="ECO:0007669"/>
    <property type="project" value="TreeGrafter"/>
</dbReference>
<keyword evidence="3 8" id="KW-1134">Transmembrane beta strand</keyword>
<keyword evidence="10" id="KW-0732">Signal</keyword>
<evidence type="ECO:0000256" key="6">
    <source>
        <dbReference type="ARBA" id="ARBA00023136"/>
    </source>
</evidence>
<evidence type="ECO:0000313" key="14">
    <source>
        <dbReference type="Proteomes" id="UP000295197"/>
    </source>
</evidence>
<evidence type="ECO:0000259" key="11">
    <source>
        <dbReference type="Pfam" id="PF00593"/>
    </source>
</evidence>
<evidence type="ECO:0000256" key="1">
    <source>
        <dbReference type="ARBA" id="ARBA00004571"/>
    </source>
</evidence>
<dbReference type="Gene3D" id="2.170.130.10">
    <property type="entry name" value="TonB-dependent receptor, plug domain"/>
    <property type="match status" value="1"/>
</dbReference>
<evidence type="ECO:0000256" key="7">
    <source>
        <dbReference type="ARBA" id="ARBA00023237"/>
    </source>
</evidence>
<dbReference type="AlphaFoldDB" id="A0A4R3W2W0"/>
<comment type="similarity">
    <text evidence="8 9">Belongs to the TonB-dependent receptor family.</text>
</comment>
<comment type="caution">
    <text evidence="13">The sequence shown here is derived from an EMBL/GenBank/DDBJ whole genome shotgun (WGS) entry which is preliminary data.</text>
</comment>
<reference evidence="13 14" key="1">
    <citation type="submission" date="2019-03" db="EMBL/GenBank/DDBJ databases">
        <title>Genomic Encyclopedia of Type Strains, Phase IV (KMG-IV): sequencing the most valuable type-strain genomes for metagenomic binning, comparative biology and taxonomic classification.</title>
        <authorList>
            <person name="Goeker M."/>
        </authorList>
    </citation>
    <scope>NUCLEOTIDE SEQUENCE [LARGE SCALE GENOMIC DNA]</scope>
    <source>
        <strain evidence="13 14">DSM 22362</strain>
    </source>
</reference>
<dbReference type="Gene3D" id="2.40.170.20">
    <property type="entry name" value="TonB-dependent receptor, beta-barrel domain"/>
    <property type="match status" value="1"/>
</dbReference>
<evidence type="ECO:0000259" key="12">
    <source>
        <dbReference type="Pfam" id="PF07715"/>
    </source>
</evidence>
<feature type="domain" description="TonB-dependent receptor plug" evidence="12">
    <location>
        <begin position="46"/>
        <end position="152"/>
    </location>
</feature>
<dbReference type="OrthoDB" id="9782587at2"/>
<evidence type="ECO:0000313" key="13">
    <source>
        <dbReference type="EMBL" id="TCV19950.1"/>
    </source>
</evidence>
<evidence type="ECO:0000256" key="8">
    <source>
        <dbReference type="PROSITE-ProRule" id="PRU01360"/>
    </source>
</evidence>
<dbReference type="InterPro" id="IPR000531">
    <property type="entry name" value="Beta-barrel_TonB"/>
</dbReference>
<evidence type="ECO:0000256" key="3">
    <source>
        <dbReference type="ARBA" id="ARBA00022452"/>
    </source>
</evidence>
<accession>A0A4R3W2W0</accession>
<feature type="chain" id="PRO_5020756200" evidence="10">
    <location>
        <begin position="20"/>
        <end position="689"/>
    </location>
</feature>
<gene>
    <name evidence="13" type="ORF">EDC17_100349</name>
</gene>
<protein>
    <submittedName>
        <fullName evidence="13">Iron complex outermembrane receptor protein</fullName>
    </submittedName>
</protein>
<evidence type="ECO:0000256" key="5">
    <source>
        <dbReference type="ARBA" id="ARBA00023077"/>
    </source>
</evidence>
<dbReference type="InterPro" id="IPR037066">
    <property type="entry name" value="Plug_dom_sf"/>
</dbReference>
<organism evidence="13 14">
    <name type="scientific">Sphingobacterium alimentarium</name>
    <dbReference type="NCBI Taxonomy" id="797292"/>
    <lineage>
        <taxon>Bacteria</taxon>
        <taxon>Pseudomonadati</taxon>
        <taxon>Bacteroidota</taxon>
        <taxon>Sphingobacteriia</taxon>
        <taxon>Sphingobacteriales</taxon>
        <taxon>Sphingobacteriaceae</taxon>
        <taxon>Sphingobacterium</taxon>
    </lineage>
</organism>
<feature type="signal peptide" evidence="10">
    <location>
        <begin position="1"/>
        <end position="19"/>
    </location>
</feature>
<keyword evidence="5 9" id="KW-0798">TonB box</keyword>
<sequence length="689" mass="77149">MKFNTAITLLLASTTTAYAQNTADDTTQVQLQPVEVKQYFTSQSLLKLTSSAQTVSAQTIQAQSTISLTSAINTVSGIRMEERSPGSYRLAMRGSLIRSPFGVRNTKVYMDEIPLTDAGGNTYFNLLDPNAIAAVQVIKGPDGSLFGANSGGVIRITPDGFDSNANRLNFQLADGSFGLIQENLGISRKVNDKYHFAFNQSYTKSDGYRENSALNKLTLQTTHNWRYNNYGTLKFYGLYSDMDYQTPGGLTLKQYEENPKMARPAAGPNPGAAEQNATIYNKTFIGGLIHEYQLNAQFSHVISLFGSYTDFENPFITNYEFRKEKNFGTRTFLSYQNGNTKLPLQFQVGLEAIKGWNDIKNFDNERGVAGDPQAFDKLDNSQINLFARTQVDFTPDWVLEASLGYNANAIDYATTFPAENSTEGSINFKGNLSPRLATSYQFNNWMAVRGSISRGYSTPTIAEVRSSDNTINNSLLAESGMNYELGYKIKSPNQNWIVDLSIYQYLMDNSIVRQINENGSESYVNAGEMNQKGAELSVWSYWKWNSNWLKSITFNTAFSYNHYRFGNYQSGEQNFKGNKITSVPDWTLVNTLLFSFAHNISFNIYHNHTSTIPLDDANAVFADAYDLIQAKVSWSNKISNSKYSYSLFAGSDNLLNQKYSLGNDINAFGGRYFNAAAPRNYYIGMKLHM</sequence>
<name>A0A4R3W2W0_9SPHI</name>
<dbReference type="PANTHER" id="PTHR30069">
    <property type="entry name" value="TONB-DEPENDENT OUTER MEMBRANE RECEPTOR"/>
    <property type="match status" value="1"/>
</dbReference>
<dbReference type="Pfam" id="PF07715">
    <property type="entry name" value="Plug"/>
    <property type="match status" value="1"/>
</dbReference>
<keyword evidence="14" id="KW-1185">Reference proteome</keyword>
<keyword evidence="7 8" id="KW-0998">Cell outer membrane</keyword>
<dbReference type="EMBL" id="SMBZ01000003">
    <property type="protein sequence ID" value="TCV19950.1"/>
    <property type="molecule type" value="Genomic_DNA"/>
</dbReference>
<dbReference type="InterPro" id="IPR036942">
    <property type="entry name" value="Beta-barrel_TonB_sf"/>
</dbReference>
<dbReference type="RefSeq" id="WP_132776388.1">
    <property type="nucleotide sequence ID" value="NZ_SMBZ01000003.1"/>
</dbReference>
<keyword evidence="2 8" id="KW-0813">Transport</keyword>
<evidence type="ECO:0000256" key="2">
    <source>
        <dbReference type="ARBA" id="ARBA00022448"/>
    </source>
</evidence>